<sequence>MDECCEKQIHFGFKQLDICYQITLNANQSDFIQALLSKYSKARHSLEELKLIGSRNSFKRDNAVLLFLAQTDPRKALPKACVNQSCRQSDCHH</sequence>
<name>A0AAV4TMW7_9ARAC</name>
<keyword evidence="2" id="KW-1185">Reference proteome</keyword>
<dbReference type="Proteomes" id="UP001054837">
    <property type="component" value="Unassembled WGS sequence"/>
</dbReference>
<reference evidence="1 2" key="1">
    <citation type="submission" date="2021-06" db="EMBL/GenBank/DDBJ databases">
        <title>Caerostris darwini draft genome.</title>
        <authorList>
            <person name="Kono N."/>
            <person name="Arakawa K."/>
        </authorList>
    </citation>
    <scope>NUCLEOTIDE SEQUENCE [LARGE SCALE GENOMIC DNA]</scope>
</reference>
<evidence type="ECO:0000313" key="2">
    <source>
        <dbReference type="Proteomes" id="UP001054837"/>
    </source>
</evidence>
<evidence type="ECO:0000313" key="1">
    <source>
        <dbReference type="EMBL" id="GIY46836.1"/>
    </source>
</evidence>
<dbReference type="AlphaFoldDB" id="A0AAV4TMW7"/>
<accession>A0AAV4TMW7</accession>
<protein>
    <submittedName>
        <fullName evidence="1">Uncharacterized protein</fullName>
    </submittedName>
</protein>
<gene>
    <name evidence="1" type="ORF">CDAR_9511</name>
</gene>
<dbReference type="EMBL" id="BPLQ01009826">
    <property type="protein sequence ID" value="GIY46836.1"/>
    <property type="molecule type" value="Genomic_DNA"/>
</dbReference>
<proteinExistence type="predicted"/>
<comment type="caution">
    <text evidence="1">The sequence shown here is derived from an EMBL/GenBank/DDBJ whole genome shotgun (WGS) entry which is preliminary data.</text>
</comment>
<organism evidence="1 2">
    <name type="scientific">Caerostris darwini</name>
    <dbReference type="NCBI Taxonomy" id="1538125"/>
    <lineage>
        <taxon>Eukaryota</taxon>
        <taxon>Metazoa</taxon>
        <taxon>Ecdysozoa</taxon>
        <taxon>Arthropoda</taxon>
        <taxon>Chelicerata</taxon>
        <taxon>Arachnida</taxon>
        <taxon>Araneae</taxon>
        <taxon>Araneomorphae</taxon>
        <taxon>Entelegynae</taxon>
        <taxon>Araneoidea</taxon>
        <taxon>Araneidae</taxon>
        <taxon>Caerostris</taxon>
    </lineage>
</organism>